<evidence type="ECO:0000259" key="2">
    <source>
        <dbReference type="Pfam" id="PF07515"/>
    </source>
</evidence>
<proteinExistence type="predicted"/>
<name>A0ABS0S3N0_PECPM</name>
<dbReference type="Pfam" id="PF07514">
    <property type="entry name" value="TraI_2"/>
    <property type="match status" value="1"/>
</dbReference>
<comment type="caution">
    <text evidence="3">The sequence shown here is derived from an EMBL/GenBank/DDBJ whole genome shotgun (WGS) entry which is preliminary data.</text>
</comment>
<evidence type="ECO:0008006" key="5">
    <source>
        <dbReference type="Google" id="ProtNLM"/>
    </source>
</evidence>
<dbReference type="SUPFAM" id="SSF46785">
    <property type="entry name" value="Winged helix' DNA-binding domain"/>
    <property type="match status" value="1"/>
</dbReference>
<dbReference type="EMBL" id="WABS01000033">
    <property type="protein sequence ID" value="MBI0555931.1"/>
    <property type="molecule type" value="Genomic_DNA"/>
</dbReference>
<feature type="domain" description="Uncharacterised" evidence="1">
    <location>
        <begin position="43"/>
        <end position="247"/>
    </location>
</feature>
<dbReference type="Proteomes" id="UP001194579">
    <property type="component" value="Unassembled WGS sequence"/>
</dbReference>
<feature type="domain" description="Putative conjugal transfer nickase/helicase TraI C-terminal" evidence="2">
    <location>
        <begin position="378"/>
        <end position="493"/>
    </location>
</feature>
<evidence type="ECO:0000313" key="3">
    <source>
        <dbReference type="EMBL" id="MBI0555931.1"/>
    </source>
</evidence>
<reference evidence="4" key="1">
    <citation type="submission" date="2023-07" db="EMBL/GenBank/DDBJ databases">
        <title>Identification of Pectobacterium versatile causing blackleg of potato from New York State with a whole genome sequencing approach.</title>
        <authorList>
            <person name="Ma X."/>
            <person name="Swingle B."/>
        </authorList>
    </citation>
    <scope>NUCLEOTIDE SEQUENCE [LARGE SCALE GENOMIC DNA]</scope>
    <source>
        <strain evidence="4">NY1588A</strain>
    </source>
</reference>
<organism evidence="3 4">
    <name type="scientific">Pectobacterium parmentieri</name>
    <dbReference type="NCBI Taxonomy" id="1905730"/>
    <lineage>
        <taxon>Bacteria</taxon>
        <taxon>Pseudomonadati</taxon>
        <taxon>Pseudomonadota</taxon>
        <taxon>Gammaproteobacteria</taxon>
        <taxon>Enterobacterales</taxon>
        <taxon>Pectobacteriaceae</taxon>
        <taxon>Pectobacterium</taxon>
    </lineage>
</organism>
<sequence length="497" mass="55064">MPLSPRLNTRTCMLKWLRNKAGATTETRPIPLQQVDGWFTPQNADTLLSTKKRKRALQQLWDNSPFSQDVWDIYWLQTVRALAVTVQQLPLDNEDEYCRPGGFLDMALDVAVCAVRLSRGYMLPPGAQPEEQAAQSSAWTSAIFWAALLHNIERLSGLKVVVQNGVWIPGLSVPDAPWRVRFEVSSGDVHARTAAVALRLIPSPGITWIARWPHILDLLLVYLSGKKSEAGILNAIVLNAREKCGIKTNDIALPAPVELAIPAATIEQDPPVVSVEQGTATAISPLIDSGDNNYNDNQLKEAQPVVSALVSAIDQDDLSDSSSGIDESQTHLPVTADLLNVLDQQLTATVPVTPAPGVSSTSSNEMNEVEKKPVPQEELFWAWLINAVRDGSLTINNSDSLVHIMSQYVFLQTPDCFYRFFSICNDSSIDKDTLQKNFENLNRHYSRSGKGIYIYRKYENENKEGRYTKMSGYMIASELIFNKGACPPDSGWLSPNK</sequence>
<protein>
    <recommendedName>
        <fullName evidence="5">Helicase</fullName>
    </recommendedName>
</protein>
<evidence type="ECO:0000259" key="1">
    <source>
        <dbReference type="Pfam" id="PF07514"/>
    </source>
</evidence>
<dbReference type="Pfam" id="PF07515">
    <property type="entry name" value="TraI_2_C"/>
    <property type="match status" value="1"/>
</dbReference>
<dbReference type="Gene3D" id="2.40.10.200">
    <property type="entry name" value="STY4665 C-terminal domain-like"/>
    <property type="match status" value="1"/>
</dbReference>
<accession>A0ABS0S3N0</accession>
<dbReference type="InterPro" id="IPR011119">
    <property type="entry name" value="Unchr_helicase_relaxase_TraI"/>
</dbReference>
<dbReference type="NCBIfam" id="TIGR03760">
    <property type="entry name" value="ICE_TraI_Pfluor"/>
    <property type="match status" value="1"/>
</dbReference>
<keyword evidence="4" id="KW-1185">Reference proteome</keyword>
<evidence type="ECO:0000313" key="4">
    <source>
        <dbReference type="Proteomes" id="UP001194579"/>
    </source>
</evidence>
<gene>
    <name evidence="3" type="ORF">F6Q06_15765</name>
</gene>
<dbReference type="InterPro" id="IPR036390">
    <property type="entry name" value="WH_DNA-bd_sf"/>
</dbReference>
<dbReference type="InterPro" id="IPR036388">
    <property type="entry name" value="WH-like_DNA-bd_sf"/>
</dbReference>
<dbReference type="Gene3D" id="1.10.10.10">
    <property type="entry name" value="Winged helix-like DNA-binding domain superfamily/Winged helix DNA-binding domain"/>
    <property type="match status" value="1"/>
</dbReference>
<dbReference type="InterPro" id="IPR022391">
    <property type="entry name" value="ICE_relaxase_PFGI-1"/>
</dbReference>
<dbReference type="InterPro" id="IPR011093">
    <property type="entry name" value="TraI_2_C"/>
</dbReference>
<dbReference type="Gene3D" id="1.10.3210.40">
    <property type="match status" value="1"/>
</dbReference>